<dbReference type="SUPFAM" id="SSF47459">
    <property type="entry name" value="HLH, helix-loop-helix DNA-binding domain"/>
    <property type="match status" value="1"/>
</dbReference>
<evidence type="ECO:0000256" key="1">
    <source>
        <dbReference type="ARBA" id="ARBA00022473"/>
    </source>
</evidence>
<keyword evidence="2" id="KW-0221">Differentiation</keyword>
<dbReference type="Proteomes" id="UP001201812">
    <property type="component" value="Unassembled WGS sequence"/>
</dbReference>
<name>A0AAD4N4W8_9BILA</name>
<dbReference type="Gene3D" id="4.10.280.10">
    <property type="entry name" value="Helix-loop-helix DNA-binding domain"/>
    <property type="match status" value="1"/>
</dbReference>
<sequence>MVSHGRSSNGESSNRTKSSNSNACSVKELSEEDLRIKRTLANRRERQRTEQLNDAFKRLRTVIPSMPSDKMSKIHTLQIASKYIQYLINEISNEDIGLTTLPLSADLSINLMRCSFNQWRLQHQNGSNDSSSEDTSETEVAQNTSANFFTKMANLRCGHNILVDAQNDVDHNNEFLIESDGGPKLFQEQLMGLIWTIAYIVLRERVRVRDEKRGKFRHYVHWEMVKEAMLVMNDLYVTTEIGCLVKTTKFHVGIIDILLVLKQAKITDKLSVFVAECTIEYFNDDYKSSTNPENREMAAKARDAYLKVLQNKDALFEYQSRIPRLLEHEMNRVTKLIQVLSDIIIEHYMYCRLPWLPFPTNTKMTEQQLKAFVRHEETKNRRYYDDLD</sequence>
<dbReference type="GO" id="GO:0030154">
    <property type="term" value="P:cell differentiation"/>
    <property type="evidence" value="ECO:0007669"/>
    <property type="project" value="UniProtKB-KW"/>
</dbReference>
<dbReference type="InterPro" id="IPR011598">
    <property type="entry name" value="bHLH_dom"/>
</dbReference>
<dbReference type="Pfam" id="PF00010">
    <property type="entry name" value="HLH"/>
    <property type="match status" value="1"/>
</dbReference>
<keyword evidence="6" id="KW-0539">Nucleus</keyword>
<dbReference type="InterPro" id="IPR036638">
    <property type="entry name" value="HLH_DNA-bd_sf"/>
</dbReference>
<dbReference type="SMART" id="SM00353">
    <property type="entry name" value="HLH"/>
    <property type="match status" value="1"/>
</dbReference>
<feature type="compositionally biased region" description="Polar residues" evidence="7">
    <location>
        <begin position="1"/>
        <end position="24"/>
    </location>
</feature>
<evidence type="ECO:0000256" key="3">
    <source>
        <dbReference type="ARBA" id="ARBA00023015"/>
    </source>
</evidence>
<reference evidence="9" key="1">
    <citation type="submission" date="2022-01" db="EMBL/GenBank/DDBJ databases">
        <title>Genome Sequence Resource for Two Populations of Ditylenchus destructor, the Migratory Endoparasitic Phytonematode.</title>
        <authorList>
            <person name="Zhang H."/>
            <person name="Lin R."/>
            <person name="Xie B."/>
        </authorList>
    </citation>
    <scope>NUCLEOTIDE SEQUENCE</scope>
    <source>
        <strain evidence="9">BazhouSP</strain>
    </source>
</reference>
<dbReference type="GO" id="GO:0046983">
    <property type="term" value="F:protein dimerization activity"/>
    <property type="evidence" value="ECO:0007669"/>
    <property type="project" value="InterPro"/>
</dbReference>
<dbReference type="GO" id="GO:0000977">
    <property type="term" value="F:RNA polymerase II transcription regulatory region sequence-specific DNA binding"/>
    <property type="evidence" value="ECO:0007669"/>
    <property type="project" value="TreeGrafter"/>
</dbReference>
<comment type="caution">
    <text evidence="9">The sequence shown here is derived from an EMBL/GenBank/DDBJ whole genome shotgun (WGS) entry which is preliminary data.</text>
</comment>
<keyword evidence="1" id="KW-0217">Developmental protein</keyword>
<dbReference type="AlphaFoldDB" id="A0AAD4N4W8"/>
<proteinExistence type="predicted"/>
<accession>A0AAD4N4W8</accession>
<dbReference type="GO" id="GO:0000981">
    <property type="term" value="F:DNA-binding transcription factor activity, RNA polymerase II-specific"/>
    <property type="evidence" value="ECO:0007669"/>
    <property type="project" value="TreeGrafter"/>
</dbReference>
<evidence type="ECO:0000256" key="5">
    <source>
        <dbReference type="ARBA" id="ARBA00023163"/>
    </source>
</evidence>
<evidence type="ECO:0000256" key="6">
    <source>
        <dbReference type="ARBA" id="ARBA00023242"/>
    </source>
</evidence>
<dbReference type="PROSITE" id="PS50888">
    <property type="entry name" value="BHLH"/>
    <property type="match status" value="1"/>
</dbReference>
<feature type="domain" description="BHLH" evidence="8">
    <location>
        <begin position="36"/>
        <end position="87"/>
    </location>
</feature>
<keyword evidence="4 9" id="KW-0238">DNA-binding</keyword>
<gene>
    <name evidence="9" type="ORF">DdX_08319</name>
</gene>
<keyword evidence="5" id="KW-0804">Transcription</keyword>
<evidence type="ECO:0000313" key="9">
    <source>
        <dbReference type="EMBL" id="KAI1715041.1"/>
    </source>
</evidence>
<organism evidence="9 10">
    <name type="scientific">Ditylenchus destructor</name>
    <dbReference type="NCBI Taxonomy" id="166010"/>
    <lineage>
        <taxon>Eukaryota</taxon>
        <taxon>Metazoa</taxon>
        <taxon>Ecdysozoa</taxon>
        <taxon>Nematoda</taxon>
        <taxon>Chromadorea</taxon>
        <taxon>Rhabditida</taxon>
        <taxon>Tylenchina</taxon>
        <taxon>Tylenchomorpha</taxon>
        <taxon>Sphaerularioidea</taxon>
        <taxon>Anguinidae</taxon>
        <taxon>Anguininae</taxon>
        <taxon>Ditylenchus</taxon>
    </lineage>
</organism>
<evidence type="ECO:0000256" key="4">
    <source>
        <dbReference type="ARBA" id="ARBA00023125"/>
    </source>
</evidence>
<evidence type="ECO:0000259" key="8">
    <source>
        <dbReference type="PROSITE" id="PS50888"/>
    </source>
</evidence>
<dbReference type="EMBL" id="JAKKPZ010000012">
    <property type="protein sequence ID" value="KAI1715041.1"/>
    <property type="molecule type" value="Genomic_DNA"/>
</dbReference>
<feature type="region of interest" description="Disordered" evidence="7">
    <location>
        <begin position="1"/>
        <end position="25"/>
    </location>
</feature>
<evidence type="ECO:0000256" key="2">
    <source>
        <dbReference type="ARBA" id="ARBA00022782"/>
    </source>
</evidence>
<evidence type="ECO:0000256" key="7">
    <source>
        <dbReference type="SAM" id="MobiDB-lite"/>
    </source>
</evidence>
<evidence type="ECO:0000313" key="10">
    <source>
        <dbReference type="Proteomes" id="UP001201812"/>
    </source>
</evidence>
<dbReference type="PANTHER" id="PTHR23349">
    <property type="entry name" value="BASIC HELIX-LOOP-HELIX TRANSCRIPTION FACTOR, TWIST"/>
    <property type="match status" value="1"/>
</dbReference>
<dbReference type="PANTHER" id="PTHR23349:SF50">
    <property type="entry name" value="PROTEIN TWIST"/>
    <property type="match status" value="1"/>
</dbReference>
<dbReference type="InterPro" id="IPR050283">
    <property type="entry name" value="E-box_TF_Regulators"/>
</dbReference>
<protein>
    <submittedName>
        <fullName evidence="9">Helix-loop-helix DNA-binding domain-containing protein</fullName>
    </submittedName>
</protein>
<keyword evidence="3" id="KW-0805">Transcription regulation</keyword>
<keyword evidence="10" id="KW-1185">Reference proteome</keyword>